<keyword evidence="4" id="KW-1185">Reference proteome</keyword>
<comment type="caution">
    <text evidence="3">The sequence shown here is derived from an EMBL/GenBank/DDBJ whole genome shotgun (WGS) entry which is preliminary data.</text>
</comment>
<accession>A0A1Y2BT67</accession>
<protein>
    <submittedName>
        <fullName evidence="3">Uncharacterized protein</fullName>
    </submittedName>
</protein>
<keyword evidence="1" id="KW-0175">Coiled coil</keyword>
<dbReference type="EMBL" id="MCGO01000047">
    <property type="protein sequence ID" value="ORY37952.1"/>
    <property type="molecule type" value="Genomic_DNA"/>
</dbReference>
<evidence type="ECO:0000313" key="4">
    <source>
        <dbReference type="Proteomes" id="UP000193642"/>
    </source>
</evidence>
<reference evidence="3 4" key="1">
    <citation type="submission" date="2016-07" db="EMBL/GenBank/DDBJ databases">
        <title>Pervasive Adenine N6-methylation of Active Genes in Fungi.</title>
        <authorList>
            <consortium name="DOE Joint Genome Institute"/>
            <person name="Mondo S.J."/>
            <person name="Dannebaum R.O."/>
            <person name="Kuo R.C."/>
            <person name="Labutti K."/>
            <person name="Haridas S."/>
            <person name="Kuo A."/>
            <person name="Salamov A."/>
            <person name="Ahrendt S.R."/>
            <person name="Lipzen A."/>
            <person name="Sullivan W."/>
            <person name="Andreopoulos W.B."/>
            <person name="Clum A."/>
            <person name="Lindquist E."/>
            <person name="Daum C."/>
            <person name="Ramamoorthy G.K."/>
            <person name="Gryganskyi A."/>
            <person name="Culley D."/>
            <person name="Magnuson J.K."/>
            <person name="James T.Y."/>
            <person name="O'Malley M.A."/>
            <person name="Stajich J.E."/>
            <person name="Spatafora J.W."/>
            <person name="Visel A."/>
            <person name="Grigoriev I.V."/>
        </authorList>
    </citation>
    <scope>NUCLEOTIDE SEQUENCE [LARGE SCALE GENOMIC DNA]</scope>
    <source>
        <strain evidence="3 4">JEL800</strain>
    </source>
</reference>
<evidence type="ECO:0000256" key="1">
    <source>
        <dbReference type="SAM" id="Coils"/>
    </source>
</evidence>
<dbReference type="OrthoDB" id="264785at2759"/>
<dbReference type="AlphaFoldDB" id="A0A1Y2BT67"/>
<feature type="region of interest" description="Disordered" evidence="2">
    <location>
        <begin position="190"/>
        <end position="230"/>
    </location>
</feature>
<evidence type="ECO:0000313" key="3">
    <source>
        <dbReference type="EMBL" id="ORY37952.1"/>
    </source>
</evidence>
<feature type="compositionally biased region" description="Polar residues" evidence="2">
    <location>
        <begin position="190"/>
        <end position="209"/>
    </location>
</feature>
<sequence length="230" mass="25380">MIQLLHTLQKNLISKTKEVKEKETLIQQKEELYLHLKAVMAKQVGPEAIEQVEEFQRILKEKNVQLKHMNVELNMYHSQVKEYKYALDGLNRALKQVKDDYFEMKKSGRGMPKLPQKSTAKSDFKLPPISLSQNSIVAAAADGPVVTESAEVSEGVEIETSIPTVTEEVTEVTSLPVGATAEALEESTIVTSIDTSGENELGVQESSGTVEPRRSEVIEGGQEGESVPIS</sequence>
<feature type="coiled-coil region" evidence="1">
    <location>
        <begin position="52"/>
        <end position="100"/>
    </location>
</feature>
<evidence type="ECO:0000256" key="2">
    <source>
        <dbReference type="SAM" id="MobiDB-lite"/>
    </source>
</evidence>
<dbReference type="STRING" id="329046.A0A1Y2BT67"/>
<organism evidence="3 4">
    <name type="scientific">Rhizoclosmatium globosum</name>
    <dbReference type="NCBI Taxonomy" id="329046"/>
    <lineage>
        <taxon>Eukaryota</taxon>
        <taxon>Fungi</taxon>
        <taxon>Fungi incertae sedis</taxon>
        <taxon>Chytridiomycota</taxon>
        <taxon>Chytridiomycota incertae sedis</taxon>
        <taxon>Chytridiomycetes</taxon>
        <taxon>Chytridiales</taxon>
        <taxon>Chytriomycetaceae</taxon>
        <taxon>Rhizoclosmatium</taxon>
    </lineage>
</organism>
<dbReference type="Proteomes" id="UP000193642">
    <property type="component" value="Unassembled WGS sequence"/>
</dbReference>
<proteinExistence type="predicted"/>
<name>A0A1Y2BT67_9FUNG</name>
<gene>
    <name evidence="3" type="ORF">BCR33DRAFT_441731</name>
</gene>